<sequence length="89" mass="10675">GDWDQKTFERLLLEWLVACDQPFQEVERPEFRRLLKYVHHRSHGLRVPSASTVQRKVIAMGTELEKELHSFFFAVSRHLETVYFVLIEF</sequence>
<proteinExistence type="predicted"/>
<dbReference type="Proteomes" id="UP001215280">
    <property type="component" value="Unassembled WGS sequence"/>
</dbReference>
<dbReference type="EMBL" id="JARJLG010000193">
    <property type="protein sequence ID" value="KAJ7730114.1"/>
    <property type="molecule type" value="Genomic_DNA"/>
</dbReference>
<accession>A0AAD7HX56</accession>
<comment type="caution">
    <text evidence="1">The sequence shown here is derived from an EMBL/GenBank/DDBJ whole genome shotgun (WGS) entry which is preliminary data.</text>
</comment>
<reference evidence="1" key="1">
    <citation type="submission" date="2023-03" db="EMBL/GenBank/DDBJ databases">
        <title>Massive genome expansion in bonnet fungi (Mycena s.s.) driven by repeated elements and novel gene families across ecological guilds.</title>
        <authorList>
            <consortium name="Lawrence Berkeley National Laboratory"/>
            <person name="Harder C.B."/>
            <person name="Miyauchi S."/>
            <person name="Viragh M."/>
            <person name="Kuo A."/>
            <person name="Thoen E."/>
            <person name="Andreopoulos B."/>
            <person name="Lu D."/>
            <person name="Skrede I."/>
            <person name="Drula E."/>
            <person name="Henrissat B."/>
            <person name="Morin E."/>
            <person name="Kohler A."/>
            <person name="Barry K."/>
            <person name="LaButti K."/>
            <person name="Morin E."/>
            <person name="Salamov A."/>
            <person name="Lipzen A."/>
            <person name="Mereny Z."/>
            <person name="Hegedus B."/>
            <person name="Baldrian P."/>
            <person name="Stursova M."/>
            <person name="Weitz H."/>
            <person name="Taylor A."/>
            <person name="Grigoriev I.V."/>
            <person name="Nagy L.G."/>
            <person name="Martin F."/>
            <person name="Kauserud H."/>
        </authorList>
    </citation>
    <scope>NUCLEOTIDE SEQUENCE</scope>
    <source>
        <strain evidence="1">CBHHK188m</strain>
    </source>
</reference>
<name>A0AAD7HX56_9AGAR</name>
<gene>
    <name evidence="1" type="ORF">DFH07DRAFT_756455</name>
</gene>
<protein>
    <submittedName>
        <fullName evidence="1">Uncharacterized protein</fullName>
    </submittedName>
</protein>
<evidence type="ECO:0000313" key="1">
    <source>
        <dbReference type="EMBL" id="KAJ7730114.1"/>
    </source>
</evidence>
<keyword evidence="2" id="KW-1185">Reference proteome</keyword>
<feature type="non-terminal residue" evidence="1">
    <location>
        <position position="1"/>
    </location>
</feature>
<evidence type="ECO:0000313" key="2">
    <source>
        <dbReference type="Proteomes" id="UP001215280"/>
    </source>
</evidence>
<dbReference type="AlphaFoldDB" id="A0AAD7HX56"/>
<organism evidence="1 2">
    <name type="scientific">Mycena maculata</name>
    <dbReference type="NCBI Taxonomy" id="230809"/>
    <lineage>
        <taxon>Eukaryota</taxon>
        <taxon>Fungi</taxon>
        <taxon>Dikarya</taxon>
        <taxon>Basidiomycota</taxon>
        <taxon>Agaricomycotina</taxon>
        <taxon>Agaricomycetes</taxon>
        <taxon>Agaricomycetidae</taxon>
        <taxon>Agaricales</taxon>
        <taxon>Marasmiineae</taxon>
        <taxon>Mycenaceae</taxon>
        <taxon>Mycena</taxon>
    </lineage>
</organism>